<accession>A0A3G6RLE5</accession>
<sequence length="315" mass="32836">MRKKLLFMTFLTGLGCAMVNAQSGNIGVNTPNPGSSLTVNGSFAAAYKTVSTGGLVGANDYYIAYNSAGNGTLTLPAAINGAGNFAGRTYHFKNTGTGDLFIAANGSELIDNQNGIGAGVSTLTIPTGYYAFLVSKGTTTGSTWELVLYSNSNTMPSSDNTYPFATQATQIRQSCDATPNPSSPWIRTAIVYQNTILNKGGVVNTATGAFKAPTDGYYVINGSTQFDNGGMPAPPPTFTWTTLYLIKNYAPNNVGTVLVQSYQPTATVVFGSSVSTMTYLAAGDTVTMASVAGVSTGSKYEVVTSSMYGYKIANK</sequence>
<evidence type="ECO:0008006" key="6">
    <source>
        <dbReference type="Google" id="ProtNLM"/>
    </source>
</evidence>
<dbReference type="RefSeq" id="WP_103292006.1">
    <property type="nucleotide sequence ID" value="NZ_CP033924.1"/>
</dbReference>
<dbReference type="Gene3D" id="2.60.120.40">
    <property type="match status" value="1"/>
</dbReference>
<dbReference type="OrthoDB" id="1272570at2"/>
<dbReference type="Proteomes" id="UP000236262">
    <property type="component" value="Unassembled WGS sequence"/>
</dbReference>
<evidence type="ECO:0000313" key="3">
    <source>
        <dbReference type="EMBL" id="PNW13575.1"/>
    </source>
</evidence>
<dbReference type="SUPFAM" id="SSF49842">
    <property type="entry name" value="TNF-like"/>
    <property type="match status" value="1"/>
</dbReference>
<proteinExistence type="predicted"/>
<feature type="chain" id="PRO_5044593828" description="C1q domain-containing protein" evidence="1">
    <location>
        <begin position="22"/>
        <end position="315"/>
    </location>
</feature>
<reference evidence="3 4" key="1">
    <citation type="submission" date="2018-01" db="EMBL/GenBank/DDBJ databases">
        <title>Draft genome sequences of Chryseobacterium lactis NCTC11390, Chryseobacterium oncorhynchi 701B-08, and Chryseobacterium viscerum 687B-08.</title>
        <authorList>
            <person name="Jeong J.-J."/>
            <person name="Lee Y.J."/>
            <person name="Park B."/>
            <person name="Choi I.-G."/>
            <person name="Kim K.D."/>
        </authorList>
    </citation>
    <scope>NUCLEOTIDE SEQUENCE [LARGE SCALE GENOMIC DNA]</scope>
    <source>
        <strain evidence="3 4">NCTC11390</strain>
    </source>
</reference>
<name>A0A3G6RLE5_CHRLC</name>
<dbReference type="Proteomes" id="UP000279972">
    <property type="component" value="Chromosome"/>
</dbReference>
<dbReference type="KEGG" id="clac:EG342_01700"/>
<gene>
    <name evidence="3" type="ORF">C1637_12240</name>
    <name evidence="2" type="ORF">EG342_01700</name>
</gene>
<protein>
    <recommendedName>
        <fullName evidence="6">C1q domain-containing protein</fullName>
    </recommendedName>
</protein>
<keyword evidence="5" id="KW-1185">Reference proteome</keyword>
<evidence type="ECO:0000256" key="1">
    <source>
        <dbReference type="SAM" id="SignalP"/>
    </source>
</evidence>
<feature type="signal peptide" evidence="1">
    <location>
        <begin position="1"/>
        <end position="21"/>
    </location>
</feature>
<evidence type="ECO:0000313" key="4">
    <source>
        <dbReference type="Proteomes" id="UP000236262"/>
    </source>
</evidence>
<dbReference type="InterPro" id="IPR008983">
    <property type="entry name" value="Tumour_necrosis_fac-like_dom"/>
</dbReference>
<evidence type="ECO:0000313" key="5">
    <source>
        <dbReference type="Proteomes" id="UP000279972"/>
    </source>
</evidence>
<dbReference type="EMBL" id="CP033924">
    <property type="protein sequence ID" value="AZA80703.1"/>
    <property type="molecule type" value="Genomic_DNA"/>
</dbReference>
<evidence type="ECO:0000313" key="2">
    <source>
        <dbReference type="EMBL" id="AZA80703.1"/>
    </source>
</evidence>
<dbReference type="AlphaFoldDB" id="A0A3G6RLE5"/>
<dbReference type="EMBL" id="PPEH01000004">
    <property type="protein sequence ID" value="PNW13575.1"/>
    <property type="molecule type" value="Genomic_DNA"/>
</dbReference>
<dbReference type="PROSITE" id="PS51257">
    <property type="entry name" value="PROKAR_LIPOPROTEIN"/>
    <property type="match status" value="1"/>
</dbReference>
<keyword evidence="1" id="KW-0732">Signal</keyword>
<organism evidence="3 4">
    <name type="scientific">Chryseobacterium lactis</name>
    <dbReference type="NCBI Taxonomy" id="1241981"/>
    <lineage>
        <taxon>Bacteria</taxon>
        <taxon>Pseudomonadati</taxon>
        <taxon>Bacteroidota</taxon>
        <taxon>Flavobacteriia</taxon>
        <taxon>Flavobacteriales</taxon>
        <taxon>Weeksellaceae</taxon>
        <taxon>Chryseobacterium group</taxon>
        <taxon>Chryseobacterium</taxon>
    </lineage>
</organism>
<reference evidence="2 5" key="2">
    <citation type="submission" date="2018-11" db="EMBL/GenBank/DDBJ databases">
        <title>Proposal to divide the Flavobacteriaceae and reorganize its genera based on Amino Acid Identity values calculated from whole genome sequences.</title>
        <authorList>
            <person name="Nicholson A.C."/>
            <person name="Gulvik C.A."/>
            <person name="Whitney A.M."/>
            <person name="Humrighouse B.W."/>
            <person name="Bell M."/>
            <person name="Holmes B."/>
            <person name="Steigerwalt A.G."/>
            <person name="Villarma A."/>
            <person name="Sheth M."/>
            <person name="Batra D."/>
            <person name="Pryor J."/>
            <person name="Bernardet J.-F."/>
            <person name="Hugo C."/>
            <person name="Kampfer P."/>
            <person name="Newman J."/>
            <person name="McQuiston J.R."/>
        </authorList>
    </citation>
    <scope>NUCLEOTIDE SEQUENCE [LARGE SCALE GENOMIC DNA]</scope>
    <source>
        <strain evidence="2 5">KC_1864</strain>
    </source>
</reference>